<proteinExistence type="predicted"/>
<dbReference type="Gene3D" id="1.10.10.2840">
    <property type="entry name" value="PucR C-terminal helix-turn-helix domain"/>
    <property type="match status" value="1"/>
</dbReference>
<evidence type="ECO:0000313" key="2">
    <source>
        <dbReference type="EMBL" id="TQN44187.1"/>
    </source>
</evidence>
<comment type="caution">
    <text evidence="2">The sequence shown here is derived from an EMBL/GenBank/DDBJ whole genome shotgun (WGS) entry which is preliminary data.</text>
</comment>
<organism evidence="2 3">
    <name type="scientific">Blastococcus colisei</name>
    <dbReference type="NCBI Taxonomy" id="1564162"/>
    <lineage>
        <taxon>Bacteria</taxon>
        <taxon>Bacillati</taxon>
        <taxon>Actinomycetota</taxon>
        <taxon>Actinomycetes</taxon>
        <taxon>Geodermatophilales</taxon>
        <taxon>Geodermatophilaceae</taxon>
        <taxon>Blastococcus</taxon>
    </lineage>
</organism>
<dbReference type="GO" id="GO:0003677">
    <property type="term" value="F:DNA binding"/>
    <property type="evidence" value="ECO:0007669"/>
    <property type="project" value="UniProtKB-KW"/>
</dbReference>
<dbReference type="InterPro" id="IPR042070">
    <property type="entry name" value="PucR_C-HTH_sf"/>
</dbReference>
<feature type="domain" description="PucR C-terminal helix-turn-helix" evidence="1">
    <location>
        <begin position="312"/>
        <end position="370"/>
    </location>
</feature>
<dbReference type="PANTHER" id="PTHR33744:SF17">
    <property type="entry name" value="CONSERVED PROTEIN"/>
    <property type="match status" value="1"/>
</dbReference>
<dbReference type="RefSeq" id="WP_211355182.1">
    <property type="nucleotide sequence ID" value="NZ_VFQE01000001.1"/>
</dbReference>
<evidence type="ECO:0000313" key="3">
    <source>
        <dbReference type="Proteomes" id="UP000319865"/>
    </source>
</evidence>
<dbReference type="PANTHER" id="PTHR33744">
    <property type="entry name" value="CARBOHYDRATE DIACID REGULATOR"/>
    <property type="match status" value="1"/>
</dbReference>
<evidence type="ECO:0000259" key="1">
    <source>
        <dbReference type="Pfam" id="PF13556"/>
    </source>
</evidence>
<reference evidence="2 3" key="1">
    <citation type="submission" date="2019-06" db="EMBL/GenBank/DDBJ databases">
        <title>Sequencing the genomes of 1000 actinobacteria strains.</title>
        <authorList>
            <person name="Klenk H.-P."/>
        </authorList>
    </citation>
    <scope>NUCLEOTIDE SEQUENCE [LARGE SCALE GENOMIC DNA]</scope>
    <source>
        <strain evidence="2 3">DSM 46837</strain>
    </source>
</reference>
<dbReference type="InterPro" id="IPR025736">
    <property type="entry name" value="PucR_C-HTH_dom"/>
</dbReference>
<sequence>MRDDLQELVDEVSRLLSAPATLEDADFTLLAFCAHDDSAAGAMDAVRTRSILTRGSPAATRAWFEEFGIAAAVGPLRTPADPDAGILTRLVVPVRHAGRTRGYLWLLDGGRIDPADTGDPALAAAVDLAAEAGRLLAGRAAADDDLGRPLSEALTGTATARAQGTRTLAAALGDALPLVVVALVPGADGLPDRWQRPGAGAVAAVIDEPAGPVAAVLVPLTRAADLRPAGALAAASLAGLPRGSAAGVSQVRPGVADLPDQWTQARAAARVAGAVPALSPVAHWAELGAWRPVTELTGPDPAVVPLLVDAALTETAEVFLDCAGSASRAATALRIHRQTLYYRLSRIEALTGLDLADGGARLLLHTSLRAARLAAARLPAGR</sequence>
<keyword evidence="3" id="KW-1185">Reference proteome</keyword>
<dbReference type="InterPro" id="IPR051448">
    <property type="entry name" value="CdaR-like_regulators"/>
</dbReference>
<dbReference type="AlphaFoldDB" id="A0A543PJF9"/>
<dbReference type="Proteomes" id="UP000319865">
    <property type="component" value="Unassembled WGS sequence"/>
</dbReference>
<name>A0A543PJF9_9ACTN</name>
<accession>A0A543PJF9</accession>
<keyword evidence="2" id="KW-0238">DNA-binding</keyword>
<protein>
    <submittedName>
        <fullName evidence="2">DNA-binding PucR family transcriptional regulator</fullName>
    </submittedName>
</protein>
<dbReference type="Pfam" id="PF13556">
    <property type="entry name" value="HTH_30"/>
    <property type="match status" value="1"/>
</dbReference>
<gene>
    <name evidence="2" type="ORF">FHU33_3680</name>
</gene>
<dbReference type="EMBL" id="VFQE01000001">
    <property type="protein sequence ID" value="TQN44187.1"/>
    <property type="molecule type" value="Genomic_DNA"/>
</dbReference>